<name>A0A1M6CUG6_9CLOT</name>
<evidence type="ECO:0000313" key="2">
    <source>
        <dbReference type="EMBL" id="SHI64662.1"/>
    </source>
</evidence>
<dbReference type="AlphaFoldDB" id="A0A1M6CUG6"/>
<feature type="domain" description="Polymerase beta nucleotidyltransferase" evidence="1">
    <location>
        <begin position="13"/>
        <end position="108"/>
    </location>
</feature>
<dbReference type="STRING" id="1121298.SAMN05444401_1241"/>
<dbReference type="SUPFAM" id="SSF81301">
    <property type="entry name" value="Nucleotidyltransferase"/>
    <property type="match status" value="1"/>
</dbReference>
<protein>
    <recommendedName>
        <fullName evidence="1">Polymerase beta nucleotidyltransferase domain-containing protein</fullName>
    </recommendedName>
</protein>
<evidence type="ECO:0000313" key="3">
    <source>
        <dbReference type="Proteomes" id="UP000184080"/>
    </source>
</evidence>
<dbReference type="EMBL" id="FQZO01000001">
    <property type="protein sequence ID" value="SHI64662.1"/>
    <property type="molecule type" value="Genomic_DNA"/>
</dbReference>
<evidence type="ECO:0000259" key="1">
    <source>
        <dbReference type="Pfam" id="PF18765"/>
    </source>
</evidence>
<dbReference type="CDD" id="cd05403">
    <property type="entry name" value="NT_KNTase_like"/>
    <property type="match status" value="1"/>
</dbReference>
<organism evidence="2 3">
    <name type="scientific">Clostridium amylolyticum</name>
    <dbReference type="NCBI Taxonomy" id="1121298"/>
    <lineage>
        <taxon>Bacteria</taxon>
        <taxon>Bacillati</taxon>
        <taxon>Bacillota</taxon>
        <taxon>Clostridia</taxon>
        <taxon>Eubacteriales</taxon>
        <taxon>Clostridiaceae</taxon>
        <taxon>Clostridium</taxon>
    </lineage>
</organism>
<proteinExistence type="predicted"/>
<gene>
    <name evidence="2" type="ORF">SAMN05444401_1241</name>
</gene>
<dbReference type="Pfam" id="PF18765">
    <property type="entry name" value="Polbeta"/>
    <property type="match status" value="1"/>
</dbReference>
<accession>A0A1M6CUG6</accession>
<sequence length="298" mass="35060">MDNIIIKYQKAYNKIIEELKNNGKILAVMVFGSMVSGDLWDESDIDLFVIKEGQELEMENIYTEYYGVPIHVKLMSKQKFLQLSDSNFRGGFLHRVFASSKLVFSKDFDITNIYNRGRYFSDIDKDKWNMVYLGDLLKDLGVCKKYIQNEKIYTSYALSIRCIESYSRLYVNNSGYMVNKDTISLAMNLNNDFKHHVDKIFFSCDKDSEVIKDLVKYIEDNLKEVLKSSASLLLDYMKSKDKVLSATDIKTDKLFQGYDINIEEILKELWKNNYIKRQYRDYKSEDGDVILKENVYYI</sequence>
<dbReference type="Proteomes" id="UP000184080">
    <property type="component" value="Unassembled WGS sequence"/>
</dbReference>
<dbReference type="InterPro" id="IPR041633">
    <property type="entry name" value="Polbeta"/>
</dbReference>
<dbReference type="Gene3D" id="3.30.460.10">
    <property type="entry name" value="Beta Polymerase, domain 2"/>
    <property type="match status" value="1"/>
</dbReference>
<reference evidence="2 3" key="1">
    <citation type="submission" date="2016-11" db="EMBL/GenBank/DDBJ databases">
        <authorList>
            <person name="Jaros S."/>
            <person name="Januszkiewicz K."/>
            <person name="Wedrychowicz H."/>
        </authorList>
    </citation>
    <scope>NUCLEOTIDE SEQUENCE [LARGE SCALE GENOMIC DNA]</scope>
    <source>
        <strain evidence="2 3">DSM 21864</strain>
    </source>
</reference>
<dbReference type="InterPro" id="IPR043519">
    <property type="entry name" value="NT_sf"/>
</dbReference>
<keyword evidence="3" id="KW-1185">Reference proteome</keyword>
<dbReference type="OrthoDB" id="2539715at2"/>
<dbReference type="RefSeq" id="WP_073004628.1">
    <property type="nucleotide sequence ID" value="NZ_FQZO01000001.1"/>
</dbReference>
<dbReference type="Gene3D" id="1.20.120.330">
    <property type="entry name" value="Nucleotidyltransferases domain 2"/>
    <property type="match status" value="1"/>
</dbReference>